<dbReference type="AlphaFoldDB" id="A3ZTQ9"/>
<name>A3ZTQ9_9BACT</name>
<evidence type="ECO:0000256" key="1">
    <source>
        <dbReference type="SAM" id="Phobius"/>
    </source>
</evidence>
<comment type="caution">
    <text evidence="3">The sequence shown here is derived from an EMBL/GenBank/DDBJ whole genome shotgun (WGS) entry which is preliminary data.</text>
</comment>
<keyword evidence="1" id="KW-1133">Transmembrane helix</keyword>
<dbReference type="PANTHER" id="PTHR30093:SF2">
    <property type="entry name" value="TYPE II SECRETION SYSTEM PROTEIN H"/>
    <property type="match status" value="1"/>
</dbReference>
<reference evidence="3 4" key="1">
    <citation type="submission" date="2006-02" db="EMBL/GenBank/DDBJ databases">
        <authorList>
            <person name="Amann R."/>
            <person name="Ferriera S."/>
            <person name="Johnson J."/>
            <person name="Kravitz S."/>
            <person name="Halpern A."/>
            <person name="Remington K."/>
            <person name="Beeson K."/>
            <person name="Tran B."/>
            <person name="Rogers Y.-H."/>
            <person name="Friedman R."/>
            <person name="Venter J.C."/>
        </authorList>
    </citation>
    <scope>NUCLEOTIDE SEQUENCE [LARGE SCALE GENOMIC DNA]</scope>
    <source>
        <strain evidence="3 4">DSM 3645</strain>
    </source>
</reference>
<dbReference type="InterPro" id="IPR011453">
    <property type="entry name" value="DUF1559"/>
</dbReference>
<evidence type="ECO:0000259" key="2">
    <source>
        <dbReference type="Pfam" id="PF07596"/>
    </source>
</evidence>
<dbReference type="Gene3D" id="3.30.700.10">
    <property type="entry name" value="Glycoprotein, Type 4 Pilin"/>
    <property type="match status" value="1"/>
</dbReference>
<dbReference type="InterPro" id="IPR012902">
    <property type="entry name" value="N_methyl_site"/>
</dbReference>
<feature type="domain" description="DUF1559" evidence="2">
    <location>
        <begin position="34"/>
        <end position="282"/>
    </location>
</feature>
<dbReference type="NCBIfam" id="TIGR04294">
    <property type="entry name" value="pre_pil_HX9DG"/>
    <property type="match status" value="1"/>
</dbReference>
<dbReference type="STRING" id="314230.DSM3645_05045"/>
<dbReference type="SUPFAM" id="SSF54523">
    <property type="entry name" value="Pili subunits"/>
    <property type="match status" value="1"/>
</dbReference>
<dbReference type="eggNOG" id="COG2165">
    <property type="taxonomic scope" value="Bacteria"/>
</dbReference>
<evidence type="ECO:0000313" key="3">
    <source>
        <dbReference type="EMBL" id="EAQ79961.1"/>
    </source>
</evidence>
<accession>A3ZTQ9</accession>
<dbReference type="InterPro" id="IPR027558">
    <property type="entry name" value="Pre_pil_HX9DG_C"/>
</dbReference>
<dbReference type="InterPro" id="IPR045584">
    <property type="entry name" value="Pilin-like"/>
</dbReference>
<feature type="transmembrane region" description="Helical" evidence="1">
    <location>
        <begin position="12"/>
        <end position="33"/>
    </location>
</feature>
<dbReference type="HOGENOM" id="CLU_041661_0_0_0"/>
<organism evidence="3 4">
    <name type="scientific">Blastopirellula marina DSM 3645</name>
    <dbReference type="NCBI Taxonomy" id="314230"/>
    <lineage>
        <taxon>Bacteria</taxon>
        <taxon>Pseudomonadati</taxon>
        <taxon>Planctomycetota</taxon>
        <taxon>Planctomycetia</taxon>
        <taxon>Pirellulales</taxon>
        <taxon>Pirellulaceae</taxon>
        <taxon>Blastopirellula</taxon>
    </lineage>
</organism>
<dbReference type="Pfam" id="PF07963">
    <property type="entry name" value="N_methyl"/>
    <property type="match status" value="1"/>
</dbReference>
<evidence type="ECO:0000313" key="4">
    <source>
        <dbReference type="Proteomes" id="UP000004358"/>
    </source>
</evidence>
<dbReference type="Proteomes" id="UP000004358">
    <property type="component" value="Unassembled WGS sequence"/>
</dbReference>
<keyword evidence="1" id="KW-0812">Transmembrane</keyword>
<dbReference type="EMBL" id="AANZ01000011">
    <property type="protein sequence ID" value="EAQ79961.1"/>
    <property type="molecule type" value="Genomic_DNA"/>
</dbReference>
<dbReference type="Pfam" id="PF07596">
    <property type="entry name" value="SBP_bac_10"/>
    <property type="match status" value="1"/>
</dbReference>
<keyword evidence="1" id="KW-0472">Membrane</keyword>
<dbReference type="NCBIfam" id="TIGR02532">
    <property type="entry name" value="IV_pilin_GFxxxE"/>
    <property type="match status" value="1"/>
</dbReference>
<protein>
    <recommendedName>
        <fullName evidence="2">DUF1559 domain-containing protein</fullName>
    </recommendedName>
</protein>
<sequence length="301" mass="32651">MNLTKSRYAFTLVELLVVIAIIGVLIALLLPAVQQAREAARRMSCSNNMKQLGLAMHNYHDTFGSFPFGFIGDPPEMATHRRICWMQTILPFIEQNALSDAFKADTEVYTQNVPDSIQEVVIEGLLCPSEANRDATGGNSVAGFQGNYVVNTGDDQMHRYDPLDGLFFSKSSLGFRDTVDGTSNTLLYGETIKRPGTGAWGASGGYWGGGAWGSHGFTTLESPNTTVADRNYSCKTTTFKKAPCTATGVSHELQNFSRSYHPGGVMVTLADGSTRFIAETVNLSTWQALSTRAGGEVLGEY</sequence>
<dbReference type="PANTHER" id="PTHR30093">
    <property type="entry name" value="GENERAL SECRETION PATHWAY PROTEIN G"/>
    <property type="match status" value="1"/>
</dbReference>
<dbReference type="RefSeq" id="WP_002654605.1">
    <property type="nucleotide sequence ID" value="NZ_CH672377.1"/>
</dbReference>
<gene>
    <name evidence="3" type="ORF">DSM3645_05045</name>
</gene>
<proteinExistence type="predicted"/>